<sequence>MCPPSTLTASNGFHNVHGIHMVPHAPFVLEEVSQHGDLCRETQKSSGLRLNHQQLAQQVWQQRPSCLKPIHCSIHGDLHFAETVANVLTSLPFIALGIHAPRKNLNTKLYANSLVGVGVASAMYHSSRGKLRRFLRWIDYTMIATTTVCLSAAVRNENPKVLMAASALILPVQPLMVSAVHTGLMEVSFARRALEDPGLRMAHTMHKMSSLLGGALFIADDMFPRTPYLHAAWHLAAALGVGTCNKLLE</sequence>
<name>A0ACB9RRZ5_9MYRT</name>
<dbReference type="Proteomes" id="UP001057402">
    <property type="component" value="Chromosome 3"/>
</dbReference>
<protein>
    <submittedName>
        <fullName evidence="1">Uncharacterized protein</fullName>
    </submittedName>
</protein>
<evidence type="ECO:0000313" key="2">
    <source>
        <dbReference type="Proteomes" id="UP001057402"/>
    </source>
</evidence>
<keyword evidence="2" id="KW-1185">Reference proteome</keyword>
<comment type="caution">
    <text evidence="1">The sequence shown here is derived from an EMBL/GenBank/DDBJ whole genome shotgun (WGS) entry which is preliminary data.</text>
</comment>
<proteinExistence type="predicted"/>
<reference evidence="2" key="1">
    <citation type="journal article" date="2023" name="Front. Plant Sci.">
        <title>Chromosomal-level genome assembly of Melastoma candidum provides insights into trichome evolution.</title>
        <authorList>
            <person name="Zhong Y."/>
            <person name="Wu W."/>
            <person name="Sun C."/>
            <person name="Zou P."/>
            <person name="Liu Y."/>
            <person name="Dai S."/>
            <person name="Zhou R."/>
        </authorList>
    </citation>
    <scope>NUCLEOTIDE SEQUENCE [LARGE SCALE GENOMIC DNA]</scope>
</reference>
<organism evidence="1 2">
    <name type="scientific">Melastoma candidum</name>
    <dbReference type="NCBI Taxonomy" id="119954"/>
    <lineage>
        <taxon>Eukaryota</taxon>
        <taxon>Viridiplantae</taxon>
        <taxon>Streptophyta</taxon>
        <taxon>Embryophyta</taxon>
        <taxon>Tracheophyta</taxon>
        <taxon>Spermatophyta</taxon>
        <taxon>Magnoliopsida</taxon>
        <taxon>eudicotyledons</taxon>
        <taxon>Gunneridae</taxon>
        <taxon>Pentapetalae</taxon>
        <taxon>rosids</taxon>
        <taxon>malvids</taxon>
        <taxon>Myrtales</taxon>
        <taxon>Melastomataceae</taxon>
        <taxon>Melastomatoideae</taxon>
        <taxon>Melastomateae</taxon>
        <taxon>Melastoma</taxon>
    </lineage>
</organism>
<evidence type="ECO:0000313" key="1">
    <source>
        <dbReference type="EMBL" id="KAI4381470.1"/>
    </source>
</evidence>
<dbReference type="EMBL" id="CM042882">
    <property type="protein sequence ID" value="KAI4381470.1"/>
    <property type="molecule type" value="Genomic_DNA"/>
</dbReference>
<accession>A0ACB9RRZ5</accession>
<gene>
    <name evidence="1" type="ORF">MLD38_007539</name>
</gene>